<dbReference type="RefSeq" id="WP_367773999.1">
    <property type="nucleotide sequence ID" value="NZ_JBFNXR010000048.1"/>
</dbReference>
<evidence type="ECO:0000313" key="2">
    <source>
        <dbReference type="Proteomes" id="UP001556118"/>
    </source>
</evidence>
<name>A0ABV3RDH0_9SPHN</name>
<protein>
    <submittedName>
        <fullName evidence="1">Uncharacterized protein</fullName>
    </submittedName>
</protein>
<sequence length="103" mass="12009">MIDWYRLLPTYSTQNSPTCEKWDRLLNDLLDMEDPVMINGNRCTICGFEVWTGNWPYAYGSLGWPPAPLPRVATRKRLRKALGERKYPEVEAFVRDVMGERQG</sequence>
<comment type="caution">
    <text evidence="1">The sequence shown here is derived from an EMBL/GenBank/DDBJ whole genome shotgun (WGS) entry which is preliminary data.</text>
</comment>
<dbReference type="Proteomes" id="UP001556118">
    <property type="component" value="Unassembled WGS sequence"/>
</dbReference>
<proteinExistence type="predicted"/>
<reference evidence="1 2" key="1">
    <citation type="submission" date="2024-06" db="EMBL/GenBank/DDBJ databases">
        <title>Novosphingobium rhizovicinus M1R2S20.</title>
        <authorList>
            <person name="Sun J.-Q."/>
        </authorList>
    </citation>
    <scope>NUCLEOTIDE SEQUENCE [LARGE SCALE GENOMIC DNA]</scope>
    <source>
        <strain evidence="1 2">M1R2S20</strain>
    </source>
</reference>
<gene>
    <name evidence="1" type="ORF">ABUH87_12105</name>
</gene>
<keyword evidence="2" id="KW-1185">Reference proteome</keyword>
<evidence type="ECO:0000313" key="1">
    <source>
        <dbReference type="EMBL" id="MEW9855882.1"/>
    </source>
</evidence>
<dbReference type="EMBL" id="JBFNXR010000048">
    <property type="protein sequence ID" value="MEW9855882.1"/>
    <property type="molecule type" value="Genomic_DNA"/>
</dbReference>
<accession>A0ABV3RDH0</accession>
<organism evidence="1 2">
    <name type="scientific">Novosphingobium rhizovicinum</name>
    <dbReference type="NCBI Taxonomy" id="3228928"/>
    <lineage>
        <taxon>Bacteria</taxon>
        <taxon>Pseudomonadati</taxon>
        <taxon>Pseudomonadota</taxon>
        <taxon>Alphaproteobacteria</taxon>
        <taxon>Sphingomonadales</taxon>
        <taxon>Sphingomonadaceae</taxon>
        <taxon>Novosphingobium</taxon>
    </lineage>
</organism>